<dbReference type="EMBL" id="CR382139">
    <property type="protein sequence ID" value="CAR65902.1"/>
    <property type="molecule type" value="Genomic_DNA"/>
</dbReference>
<dbReference type="KEGG" id="dha:DEHA2G02574g"/>
<sequence length="72" mass="8060">MLSNILLTIILDNISLHLAKLDYSFGLVISIICSLKCLSEKDLNDSILKVNDDFTTFITTVYCVLELVIPLL</sequence>
<organism evidence="1 2">
    <name type="scientific">Debaryomyces hansenii (strain ATCC 36239 / CBS 767 / BCRC 21394 / JCM 1990 / NBRC 0083 / IGC 2968)</name>
    <name type="common">Yeast</name>
    <name type="synonym">Torulaspora hansenii</name>
    <dbReference type="NCBI Taxonomy" id="284592"/>
    <lineage>
        <taxon>Eukaryota</taxon>
        <taxon>Fungi</taxon>
        <taxon>Dikarya</taxon>
        <taxon>Ascomycota</taxon>
        <taxon>Saccharomycotina</taxon>
        <taxon>Pichiomycetes</taxon>
        <taxon>Debaryomycetaceae</taxon>
        <taxon>Debaryomyces</taxon>
    </lineage>
</organism>
<accession>B5RV23</accession>
<evidence type="ECO:0000313" key="1">
    <source>
        <dbReference type="EMBL" id="CAR65902.1"/>
    </source>
</evidence>
<dbReference type="Proteomes" id="UP000000599">
    <property type="component" value="Chromosome G"/>
</dbReference>
<dbReference type="InParanoid" id="B5RV23"/>
<dbReference type="HOGENOM" id="CLU_2722188_0_0_1"/>
<keyword evidence="2" id="KW-1185">Reference proteome</keyword>
<gene>
    <name evidence="1" type="ordered locus">DEHA2G02574g</name>
</gene>
<dbReference type="GeneID" id="8999113"/>
<protein>
    <submittedName>
        <fullName evidence="1">DEHA2G02574p</fullName>
    </submittedName>
</protein>
<evidence type="ECO:0000313" key="2">
    <source>
        <dbReference type="Proteomes" id="UP000000599"/>
    </source>
</evidence>
<dbReference type="AlphaFoldDB" id="B5RV23"/>
<dbReference type="RefSeq" id="XP_002770567.1">
    <property type="nucleotide sequence ID" value="XM_002770521.1"/>
</dbReference>
<name>B5RV23_DEBHA</name>
<proteinExistence type="predicted"/>
<reference evidence="1 2" key="1">
    <citation type="journal article" date="2004" name="Nature">
        <title>Genome evolution in yeasts.</title>
        <authorList>
            <consortium name="Genolevures"/>
            <person name="Dujon B."/>
            <person name="Sherman D."/>
            <person name="Fischer G."/>
            <person name="Durrens P."/>
            <person name="Casaregola S."/>
            <person name="Lafontaine I."/>
            <person name="de Montigny J."/>
            <person name="Marck C."/>
            <person name="Neuveglise C."/>
            <person name="Talla E."/>
            <person name="Goffard N."/>
            <person name="Frangeul L."/>
            <person name="Aigle M."/>
            <person name="Anthouard V."/>
            <person name="Babour A."/>
            <person name="Barbe V."/>
            <person name="Barnay S."/>
            <person name="Blanchin S."/>
            <person name="Beckerich J.M."/>
            <person name="Beyne E."/>
            <person name="Bleykasten C."/>
            <person name="Boisrame A."/>
            <person name="Boyer J."/>
            <person name="Cattolico L."/>
            <person name="Confanioleri F."/>
            <person name="de Daruvar A."/>
            <person name="Despons L."/>
            <person name="Fabre E."/>
            <person name="Fairhead C."/>
            <person name="Ferry-Dumazet H."/>
            <person name="Groppi A."/>
            <person name="Hantraye F."/>
            <person name="Hennequin C."/>
            <person name="Jauniaux N."/>
            <person name="Joyet P."/>
            <person name="Kachouri R."/>
            <person name="Kerrest A."/>
            <person name="Koszul R."/>
            <person name="Lemaire M."/>
            <person name="Lesur I."/>
            <person name="Ma L."/>
            <person name="Muller H."/>
            <person name="Nicaud J.M."/>
            <person name="Nikolski M."/>
            <person name="Oztas S."/>
            <person name="Ozier-Kalogeropoulos O."/>
            <person name="Pellenz S."/>
            <person name="Potier S."/>
            <person name="Richard G.F."/>
            <person name="Straub M.L."/>
            <person name="Suleau A."/>
            <person name="Swennene D."/>
            <person name="Tekaia F."/>
            <person name="Wesolowski-Louvel M."/>
            <person name="Westhof E."/>
            <person name="Wirth B."/>
            <person name="Zeniou-Meyer M."/>
            <person name="Zivanovic I."/>
            <person name="Bolotin-Fukuhara M."/>
            <person name="Thierry A."/>
            <person name="Bouchier C."/>
            <person name="Caudron B."/>
            <person name="Scarpelli C."/>
            <person name="Gaillardin C."/>
            <person name="Weissenbach J."/>
            <person name="Wincker P."/>
            <person name="Souciet J.L."/>
        </authorList>
    </citation>
    <scope>NUCLEOTIDE SEQUENCE [LARGE SCALE GENOMIC DNA]</scope>
    <source>
        <strain evidence="2">ATCC 36239 / CBS 767 / BCRC 21394 / JCM 1990 / NBRC 0083 / IGC 2968</strain>
    </source>
</reference>